<dbReference type="NCBIfam" id="NF041043">
    <property type="entry name" value="BPSS1780_fam"/>
    <property type="match status" value="1"/>
</dbReference>
<accession>A0A656HHQ1</accession>
<keyword evidence="1" id="KW-1133">Transmembrane helix</keyword>
<keyword evidence="1" id="KW-0472">Membrane</keyword>
<evidence type="ECO:0000313" key="3">
    <source>
        <dbReference type="Proteomes" id="UP000005317"/>
    </source>
</evidence>
<organism evidence="2 3">
    <name type="scientific">Thiothrix nivea (strain ATCC 35100 / DSM 5205 / JP2)</name>
    <dbReference type="NCBI Taxonomy" id="870187"/>
    <lineage>
        <taxon>Bacteria</taxon>
        <taxon>Pseudomonadati</taxon>
        <taxon>Pseudomonadota</taxon>
        <taxon>Gammaproteobacteria</taxon>
        <taxon>Thiotrichales</taxon>
        <taxon>Thiotrichaceae</taxon>
        <taxon>Thiothrix</taxon>
    </lineage>
</organism>
<keyword evidence="1" id="KW-0812">Transmembrane</keyword>
<name>A0A656HHQ1_THINJ</name>
<feature type="transmembrane region" description="Helical" evidence="1">
    <location>
        <begin position="193"/>
        <end position="220"/>
    </location>
</feature>
<dbReference type="RefSeq" id="WP_002708818.1">
    <property type="nucleotide sequence ID" value="NZ_JH651384.1"/>
</dbReference>
<evidence type="ECO:0000256" key="1">
    <source>
        <dbReference type="SAM" id="Phobius"/>
    </source>
</evidence>
<dbReference type="EMBL" id="JH651384">
    <property type="protein sequence ID" value="EIJ34900.1"/>
    <property type="molecule type" value="Genomic_DNA"/>
</dbReference>
<keyword evidence="3" id="KW-1185">Reference proteome</keyword>
<feature type="transmembrane region" description="Helical" evidence="1">
    <location>
        <begin position="149"/>
        <end position="172"/>
    </location>
</feature>
<gene>
    <name evidence="2" type="ORF">Thini_2346</name>
</gene>
<proteinExistence type="predicted"/>
<sequence length="257" mass="27792">MNIQTVEFRRCFAWLGAGWYAFKSNLGAWLALSIVFLLAVMLLGMLPFIGIPLIMLFVPLLLTGLLVTAHKSLTGSLAQVEDILLGFNDERFRQPLLLLGGAMVVGTLFLLVMFYPLSWELLKASYLPGSDTQANAVLLEVAETSPLGLLLQLGMAGVILMAFFYATPLLVFEGLEPLDAIMTSLQACLKNAVPLGLFAIMVVGLAILAAFAFGLGYLVLIPVLTGASYASFRDVFDPVENANPPQEHRGQARVIGE</sequence>
<evidence type="ECO:0000313" key="2">
    <source>
        <dbReference type="EMBL" id="EIJ34900.1"/>
    </source>
</evidence>
<dbReference type="OrthoDB" id="5298483at2"/>
<feature type="transmembrane region" description="Helical" evidence="1">
    <location>
        <begin position="49"/>
        <end position="69"/>
    </location>
</feature>
<dbReference type="InterPro" id="IPR047798">
    <property type="entry name" value="BPSS1780-like"/>
</dbReference>
<protein>
    <recommendedName>
        <fullName evidence="4">Transmembrane protein</fullName>
    </recommendedName>
</protein>
<dbReference type="Proteomes" id="UP000005317">
    <property type="component" value="Unassembled WGS sequence"/>
</dbReference>
<feature type="transmembrane region" description="Helical" evidence="1">
    <location>
        <begin position="26"/>
        <end position="43"/>
    </location>
</feature>
<evidence type="ECO:0008006" key="4">
    <source>
        <dbReference type="Google" id="ProtNLM"/>
    </source>
</evidence>
<feature type="transmembrane region" description="Helical" evidence="1">
    <location>
        <begin position="96"/>
        <end position="117"/>
    </location>
</feature>
<dbReference type="AlphaFoldDB" id="A0A656HHQ1"/>
<reference evidence="3" key="1">
    <citation type="journal article" date="2011" name="Stand. Genomic Sci.">
        <title>Genome sequence of the filamentous, gliding Thiothrix nivea neotype strain (JP2(T)).</title>
        <authorList>
            <person name="Lapidus A."/>
            <person name="Nolan M."/>
            <person name="Lucas S."/>
            <person name="Glavina Del Rio T."/>
            <person name="Tice H."/>
            <person name="Cheng J.F."/>
            <person name="Tapia R."/>
            <person name="Han C."/>
            <person name="Goodwin L."/>
            <person name="Pitluck S."/>
            <person name="Liolios K."/>
            <person name="Pagani I."/>
            <person name="Ivanova N."/>
            <person name="Huntemann M."/>
            <person name="Mavromatis K."/>
            <person name="Mikhailova N."/>
            <person name="Pati A."/>
            <person name="Chen A."/>
            <person name="Palaniappan K."/>
            <person name="Land M."/>
            <person name="Brambilla E.M."/>
            <person name="Rohde M."/>
            <person name="Abt B."/>
            <person name="Verbarg S."/>
            <person name="Goker M."/>
            <person name="Bristow J."/>
            <person name="Eisen J.A."/>
            <person name="Markowitz V."/>
            <person name="Hugenholtz P."/>
            <person name="Kyrpides N.C."/>
            <person name="Klenk H.P."/>
            <person name="Woyke T."/>
        </authorList>
    </citation>
    <scope>NUCLEOTIDE SEQUENCE [LARGE SCALE GENOMIC DNA]</scope>
    <source>
        <strain evidence="3">ATCC 35100 / DSM 5205 / JP2</strain>
    </source>
</reference>